<name>A0A559J467_9BACL</name>
<organism evidence="5 6">
    <name type="scientific">Paenibacillus agilis</name>
    <dbReference type="NCBI Taxonomy" id="3020863"/>
    <lineage>
        <taxon>Bacteria</taxon>
        <taxon>Bacillati</taxon>
        <taxon>Bacillota</taxon>
        <taxon>Bacilli</taxon>
        <taxon>Bacillales</taxon>
        <taxon>Paenibacillaceae</taxon>
        <taxon>Paenibacillus</taxon>
    </lineage>
</organism>
<dbReference type="SMART" id="SM00347">
    <property type="entry name" value="HTH_MARR"/>
    <property type="match status" value="1"/>
</dbReference>
<evidence type="ECO:0000313" key="6">
    <source>
        <dbReference type="Proteomes" id="UP000318102"/>
    </source>
</evidence>
<keyword evidence="3" id="KW-0804">Transcription</keyword>
<dbReference type="PANTHER" id="PTHR42756:SF1">
    <property type="entry name" value="TRANSCRIPTIONAL REPRESSOR OF EMRAB OPERON"/>
    <property type="match status" value="1"/>
</dbReference>
<evidence type="ECO:0000259" key="4">
    <source>
        <dbReference type="PROSITE" id="PS50995"/>
    </source>
</evidence>
<dbReference type="GO" id="GO:0003700">
    <property type="term" value="F:DNA-binding transcription factor activity"/>
    <property type="evidence" value="ECO:0007669"/>
    <property type="project" value="InterPro"/>
</dbReference>
<dbReference type="Proteomes" id="UP000318102">
    <property type="component" value="Unassembled WGS sequence"/>
</dbReference>
<dbReference type="GO" id="GO:0003677">
    <property type="term" value="F:DNA binding"/>
    <property type="evidence" value="ECO:0007669"/>
    <property type="project" value="UniProtKB-KW"/>
</dbReference>
<gene>
    <name evidence="5" type="ORF">FPZ44_09950</name>
</gene>
<dbReference type="InterPro" id="IPR036388">
    <property type="entry name" value="WH-like_DNA-bd_sf"/>
</dbReference>
<sequence length="121" mass="13549">MERQPRIFGEAGALTPSEMHTIEAIGCGEGILMSELALKLSITKGAVTQIISRLEREGFVSRHAHPVDLRAVVVQLEERGKIAFMSHEEMHKAFIKALREELGDDGYHTFEKGIAKFIEFL</sequence>
<evidence type="ECO:0000256" key="3">
    <source>
        <dbReference type="ARBA" id="ARBA00023163"/>
    </source>
</evidence>
<dbReference type="EMBL" id="VNJK01000001">
    <property type="protein sequence ID" value="TVX94673.1"/>
    <property type="molecule type" value="Genomic_DNA"/>
</dbReference>
<dbReference type="PRINTS" id="PR00598">
    <property type="entry name" value="HTHMARR"/>
</dbReference>
<dbReference type="InterPro" id="IPR000835">
    <property type="entry name" value="HTH_MarR-typ"/>
</dbReference>
<keyword evidence="6" id="KW-1185">Reference proteome</keyword>
<keyword evidence="1" id="KW-0805">Transcription regulation</keyword>
<dbReference type="InterPro" id="IPR036390">
    <property type="entry name" value="WH_DNA-bd_sf"/>
</dbReference>
<feature type="domain" description="HTH marR-type" evidence="4">
    <location>
        <begin position="1"/>
        <end position="121"/>
    </location>
</feature>
<dbReference type="Pfam" id="PF01047">
    <property type="entry name" value="MarR"/>
    <property type="match status" value="1"/>
</dbReference>
<dbReference type="Gene3D" id="1.10.10.10">
    <property type="entry name" value="Winged helix-like DNA-binding domain superfamily/Winged helix DNA-binding domain"/>
    <property type="match status" value="1"/>
</dbReference>
<dbReference type="OrthoDB" id="5461037at2"/>
<evidence type="ECO:0000256" key="2">
    <source>
        <dbReference type="ARBA" id="ARBA00023125"/>
    </source>
</evidence>
<accession>A0A559J467</accession>
<reference evidence="5 6" key="1">
    <citation type="submission" date="2019-07" db="EMBL/GenBank/DDBJ databases">
        <authorList>
            <person name="Kim J."/>
        </authorList>
    </citation>
    <scope>NUCLEOTIDE SEQUENCE [LARGE SCALE GENOMIC DNA]</scope>
    <source>
        <strain evidence="5 6">N4</strain>
    </source>
</reference>
<dbReference type="PANTHER" id="PTHR42756">
    <property type="entry name" value="TRANSCRIPTIONAL REGULATOR, MARR"/>
    <property type="match status" value="1"/>
</dbReference>
<dbReference type="PROSITE" id="PS50995">
    <property type="entry name" value="HTH_MARR_2"/>
    <property type="match status" value="1"/>
</dbReference>
<evidence type="ECO:0000313" key="5">
    <source>
        <dbReference type="EMBL" id="TVX94673.1"/>
    </source>
</evidence>
<comment type="caution">
    <text evidence="5">The sequence shown here is derived from an EMBL/GenBank/DDBJ whole genome shotgun (WGS) entry which is preliminary data.</text>
</comment>
<evidence type="ECO:0000256" key="1">
    <source>
        <dbReference type="ARBA" id="ARBA00023015"/>
    </source>
</evidence>
<protein>
    <submittedName>
        <fullName evidence="5">MarR family transcriptional regulator</fullName>
    </submittedName>
</protein>
<dbReference type="SUPFAM" id="SSF46785">
    <property type="entry name" value="Winged helix' DNA-binding domain"/>
    <property type="match status" value="1"/>
</dbReference>
<dbReference type="AlphaFoldDB" id="A0A559J467"/>
<keyword evidence="2" id="KW-0238">DNA-binding</keyword>
<proteinExistence type="predicted"/>